<dbReference type="GO" id="GO:0120147">
    <property type="term" value="F:formylglycine-generating oxidase activity"/>
    <property type="evidence" value="ECO:0007669"/>
    <property type="project" value="TreeGrafter"/>
</dbReference>
<keyword evidence="1" id="KW-0732">Signal</keyword>
<dbReference type="GeneID" id="36397037"/>
<dbReference type="RefSeq" id="XP_024582070.1">
    <property type="nucleotide sequence ID" value="XM_024716475.1"/>
</dbReference>
<dbReference type="Proteomes" id="UP000054928">
    <property type="component" value="Unassembled WGS sequence"/>
</dbReference>
<dbReference type="InterPro" id="IPR005532">
    <property type="entry name" value="SUMF_dom"/>
</dbReference>
<dbReference type="InterPro" id="IPR016187">
    <property type="entry name" value="CTDL_fold"/>
</dbReference>
<name>A0A0P1AVC1_PLAHL</name>
<proteinExistence type="predicted"/>
<feature type="domain" description="Sulfatase-modifying factor enzyme-like" evidence="2">
    <location>
        <begin position="514"/>
        <end position="676"/>
    </location>
</feature>
<evidence type="ECO:0000313" key="3">
    <source>
        <dbReference type="EMBL" id="CEG45701.1"/>
    </source>
</evidence>
<feature type="chain" id="PRO_5006058960" evidence="1">
    <location>
        <begin position="22"/>
        <end position="729"/>
    </location>
</feature>
<reference evidence="4" key="1">
    <citation type="submission" date="2014-09" db="EMBL/GenBank/DDBJ databases">
        <authorList>
            <person name="Sharma Rahul"/>
            <person name="Thines Marco"/>
        </authorList>
    </citation>
    <scope>NUCLEOTIDE SEQUENCE [LARGE SCALE GENOMIC DNA]</scope>
</reference>
<organism evidence="3 4">
    <name type="scientific">Plasmopara halstedii</name>
    <name type="common">Downy mildew of sunflower</name>
    <dbReference type="NCBI Taxonomy" id="4781"/>
    <lineage>
        <taxon>Eukaryota</taxon>
        <taxon>Sar</taxon>
        <taxon>Stramenopiles</taxon>
        <taxon>Oomycota</taxon>
        <taxon>Peronosporomycetes</taxon>
        <taxon>Peronosporales</taxon>
        <taxon>Peronosporaceae</taxon>
        <taxon>Plasmopara</taxon>
    </lineage>
</organism>
<evidence type="ECO:0000259" key="2">
    <source>
        <dbReference type="Pfam" id="PF03781"/>
    </source>
</evidence>
<protein>
    <submittedName>
        <fullName evidence="3">SUMF1, FGE</fullName>
    </submittedName>
</protein>
<dbReference type="EMBL" id="CCYD01001640">
    <property type="protein sequence ID" value="CEG45701.1"/>
    <property type="molecule type" value="Genomic_DNA"/>
</dbReference>
<dbReference type="AlphaFoldDB" id="A0A0P1AVC1"/>
<dbReference type="PANTHER" id="PTHR23150:SF19">
    <property type="entry name" value="FORMYLGLYCINE-GENERATING ENZYME"/>
    <property type="match status" value="1"/>
</dbReference>
<dbReference type="Pfam" id="PF03781">
    <property type="entry name" value="FGE-sulfatase"/>
    <property type="match status" value="1"/>
</dbReference>
<dbReference type="OMA" id="HGKYLLM"/>
<evidence type="ECO:0000313" key="4">
    <source>
        <dbReference type="Proteomes" id="UP000054928"/>
    </source>
</evidence>
<evidence type="ECO:0000256" key="1">
    <source>
        <dbReference type="SAM" id="SignalP"/>
    </source>
</evidence>
<accession>A0A0P1AVC1</accession>
<dbReference type="InterPro" id="IPR042095">
    <property type="entry name" value="SUMF_sf"/>
</dbReference>
<dbReference type="PANTHER" id="PTHR23150">
    <property type="entry name" value="SULFATASE MODIFYING FACTOR 1, 2"/>
    <property type="match status" value="1"/>
</dbReference>
<dbReference type="Gene3D" id="3.90.1580.10">
    <property type="entry name" value="paralog of FGE (formylglycine-generating enzyme)"/>
    <property type="match status" value="1"/>
</dbReference>
<dbReference type="InterPro" id="IPR051043">
    <property type="entry name" value="Sulfatase_Mod_Factor_Kinase"/>
</dbReference>
<dbReference type="SUPFAM" id="SSF56436">
    <property type="entry name" value="C-type lectin-like"/>
    <property type="match status" value="1"/>
</dbReference>
<sequence length="729" mass="82668">MRVVTGFSLSVAHCLFGHALGWDQQPDGYEVIDRPKSFEDLETWRQEWGMWKKMELITNRYDPEDSCTVYNLPQTQWTQQNFLQVFVMMSDRLIYDRETQQYTVDKYVKEMTKRVGPFDSVVLWSGYPNSGIDNRNQWELMRNLPGGIEGLKGVIKDFHDNDIKIILPFNPWDTGTKSEKGKEGMVRMYTADIETIYSLVQELGADGINGDTMYGVPKSFYNCSNPLVASPEGGVPSAYLNNNPLSWGYYYGFSNFPPVARAKYLEVRHMVQLCARWSLDRTSELQMAFFNGAGYVVWENVWGIWNAMTEREDITTKIIFTILHKFGTIVSTGNWIPYYNWKGEEVYTSAFTLPTDESLYTIISTMESSTSYEIPLPSSQSGDDVRVYDVYHGVELQKETGSSTNGTVIKINLEPRGFGAVYVTKTGGDLSSFLTEMQTLTSKPLADYSMQRDLLQQVMNPNANSTMGDNADSSEMVLISGMFAYEFNVSGVQIEPVSAWTPTFAQFGTGVQFPWEDRPSNTHSANLMFPDFMIDKYPVTNSQYLTFLKASGYVPKSLQRFLDHWENRQGENPALWTIPAGLEQTPVVNVAVEDATAYANYYGKRLPKDQEWQYVASNGALNDPYPWGSEFDAAKLPKVYHGQELPQLAPVGSNKISRSKSFDVEDLTGYIWQMTDYFCDAHTCGVLLRGGSCYSPIPSTLADPNWFPLCQKRQCGDALMIRIPSHLQE</sequence>
<feature type="signal peptide" evidence="1">
    <location>
        <begin position="1"/>
        <end position="21"/>
    </location>
</feature>
<keyword evidence="4" id="KW-1185">Reference proteome</keyword>
<dbReference type="OrthoDB" id="659at2759"/>
<dbReference type="STRING" id="4781.A0A0P1AVC1"/>